<dbReference type="PROSITE" id="PS00198">
    <property type="entry name" value="4FE4S_FER_1"/>
    <property type="match status" value="1"/>
</dbReference>
<evidence type="ECO:0000256" key="3">
    <source>
        <dbReference type="ARBA" id="ARBA00022723"/>
    </source>
</evidence>
<dbReference type="STRING" id="290052.ASU35_16150"/>
<comment type="caution">
    <text evidence="9">The sequence shown here is derived from an EMBL/GenBank/DDBJ whole genome shotgun (WGS) entry which is preliminary data.</text>
</comment>
<evidence type="ECO:0000256" key="4">
    <source>
        <dbReference type="ARBA" id="ARBA00022737"/>
    </source>
</evidence>
<evidence type="ECO:0000259" key="8">
    <source>
        <dbReference type="PROSITE" id="PS51379"/>
    </source>
</evidence>
<dbReference type="Gene3D" id="3.30.70.20">
    <property type="match status" value="1"/>
</dbReference>
<dbReference type="InterPro" id="IPR017900">
    <property type="entry name" value="4Fe4S_Fe_S_CS"/>
</dbReference>
<dbReference type="OrthoDB" id="9813995at2"/>
<dbReference type="Pfam" id="PF13237">
    <property type="entry name" value="Fer4_10"/>
    <property type="match status" value="1"/>
</dbReference>
<dbReference type="GO" id="GO:0051539">
    <property type="term" value="F:4 iron, 4 sulfur cluster binding"/>
    <property type="evidence" value="ECO:0007669"/>
    <property type="project" value="UniProtKB-KW"/>
</dbReference>
<dbReference type="AlphaFoldDB" id="A0A0V8QAB7"/>
<keyword evidence="3" id="KW-0479">Metal-binding</keyword>
<accession>A0A0V8QAB7</accession>
<dbReference type="InterPro" id="IPR047964">
    <property type="entry name" value="EFR1-like"/>
</dbReference>
<organism evidence="9 10">
    <name type="scientific">Acetivibrio ethanolgignens</name>
    <dbReference type="NCBI Taxonomy" id="290052"/>
    <lineage>
        <taxon>Bacteria</taxon>
        <taxon>Bacillati</taxon>
        <taxon>Bacillota</taxon>
        <taxon>Clostridia</taxon>
        <taxon>Eubacteriales</taxon>
        <taxon>Oscillospiraceae</taxon>
        <taxon>Acetivibrio</taxon>
    </lineage>
</organism>
<name>A0A0V8QAB7_9FIRM</name>
<evidence type="ECO:0000313" key="10">
    <source>
        <dbReference type="Proteomes" id="UP000054874"/>
    </source>
</evidence>
<dbReference type="GO" id="GO:0046872">
    <property type="term" value="F:metal ion binding"/>
    <property type="evidence" value="ECO:0007669"/>
    <property type="project" value="UniProtKB-KW"/>
</dbReference>
<dbReference type="EMBL" id="LNAM01000217">
    <property type="protein sequence ID" value="KSV57522.1"/>
    <property type="molecule type" value="Genomic_DNA"/>
</dbReference>
<dbReference type="PANTHER" id="PTHR43687:SF6">
    <property type="entry name" value="L-ASPARTATE SEMIALDEHYDE SULFURTRANSFERASE IRON-SULFUR SUBUNIT"/>
    <property type="match status" value="1"/>
</dbReference>
<reference evidence="9 10" key="1">
    <citation type="submission" date="2015-11" db="EMBL/GenBank/DDBJ databases">
        <title>Butyribacter intestini gen. nov., sp. nov., a butyric acid-producing bacterium of the family Lachnospiraceae isolated from the human faeces.</title>
        <authorList>
            <person name="Zou Y."/>
            <person name="Xue W."/>
            <person name="Luo G."/>
            <person name="Lv M."/>
        </authorList>
    </citation>
    <scope>NUCLEOTIDE SEQUENCE [LARGE SCALE GENOMIC DNA]</scope>
    <source>
        <strain evidence="9 10">ACET-33324</strain>
    </source>
</reference>
<feature type="domain" description="4Fe-4S ferredoxin-type" evidence="8">
    <location>
        <begin position="50"/>
        <end position="79"/>
    </location>
</feature>
<keyword evidence="4" id="KW-0677">Repeat</keyword>
<keyword evidence="1" id="KW-0813">Transport</keyword>
<evidence type="ECO:0000313" key="9">
    <source>
        <dbReference type="EMBL" id="KSV57522.1"/>
    </source>
</evidence>
<evidence type="ECO:0000256" key="2">
    <source>
        <dbReference type="ARBA" id="ARBA00022485"/>
    </source>
</evidence>
<keyword evidence="2" id="KW-0004">4Fe-4S</keyword>
<gene>
    <name evidence="9" type="ORF">ASU35_16150</name>
</gene>
<protein>
    <recommendedName>
        <fullName evidence="8">4Fe-4S ferredoxin-type domain-containing protein</fullName>
    </recommendedName>
</protein>
<dbReference type="PANTHER" id="PTHR43687">
    <property type="entry name" value="ADENYLYLSULFATE REDUCTASE, BETA SUBUNIT"/>
    <property type="match status" value="1"/>
</dbReference>
<evidence type="ECO:0000256" key="5">
    <source>
        <dbReference type="ARBA" id="ARBA00022982"/>
    </source>
</evidence>
<dbReference type="InterPro" id="IPR017896">
    <property type="entry name" value="4Fe4S_Fe-S-bd"/>
</dbReference>
<proteinExistence type="predicted"/>
<evidence type="ECO:0000256" key="1">
    <source>
        <dbReference type="ARBA" id="ARBA00022448"/>
    </source>
</evidence>
<evidence type="ECO:0000256" key="7">
    <source>
        <dbReference type="ARBA" id="ARBA00023014"/>
    </source>
</evidence>
<dbReference type="Proteomes" id="UP000054874">
    <property type="component" value="Unassembled WGS sequence"/>
</dbReference>
<dbReference type="PROSITE" id="PS51379">
    <property type="entry name" value="4FE4S_FER_2"/>
    <property type="match status" value="1"/>
</dbReference>
<evidence type="ECO:0000256" key="6">
    <source>
        <dbReference type="ARBA" id="ARBA00023004"/>
    </source>
</evidence>
<dbReference type="InterPro" id="IPR050572">
    <property type="entry name" value="Fe-S_Ferredoxin"/>
</dbReference>
<dbReference type="SUPFAM" id="SSF54862">
    <property type="entry name" value="4Fe-4S ferredoxins"/>
    <property type="match status" value="1"/>
</dbReference>
<keyword evidence="5" id="KW-0249">Electron transport</keyword>
<dbReference type="NCBIfam" id="NF038196">
    <property type="entry name" value="ferrodoxin_EFR1"/>
    <property type="match status" value="1"/>
</dbReference>
<keyword evidence="7" id="KW-0411">Iron-sulfur</keyword>
<keyword evidence="10" id="KW-1185">Reference proteome</keyword>
<keyword evidence="6" id="KW-0408">Iron</keyword>
<sequence>MTKVEQKIRKSVQLLKSGKPTQERIGVLYSMTGFFGHRMYFGYKTKKYSYKLRVDADKCIGCGKCGKLCPMNNIKFVDKKVVQNNKCTMCYRCINNCLKQAMTLLGKTVVEQSVIEKYL</sequence>